<comment type="caution">
    <text evidence="1">The sequence shown here is derived from an EMBL/GenBank/DDBJ whole genome shotgun (WGS) entry which is preliminary data.</text>
</comment>
<organism evidence="1 2">
    <name type="scientific">Cloeon dipterum</name>
    <dbReference type="NCBI Taxonomy" id="197152"/>
    <lineage>
        <taxon>Eukaryota</taxon>
        <taxon>Metazoa</taxon>
        <taxon>Ecdysozoa</taxon>
        <taxon>Arthropoda</taxon>
        <taxon>Hexapoda</taxon>
        <taxon>Insecta</taxon>
        <taxon>Pterygota</taxon>
        <taxon>Palaeoptera</taxon>
        <taxon>Ephemeroptera</taxon>
        <taxon>Pisciforma</taxon>
        <taxon>Baetidae</taxon>
        <taxon>Cloeon</taxon>
    </lineage>
</organism>
<sequence>MEPAVFFPSADYSQSRKVVHHDKHQSILMVSEARHTVQNGFRTDGIGYIHIQTAKQLEVCAHNLKLCFAEQQILYSEVLEIRKYQDLI</sequence>
<evidence type="ECO:0000313" key="2">
    <source>
        <dbReference type="Proteomes" id="UP000494165"/>
    </source>
</evidence>
<dbReference type="AlphaFoldDB" id="A0A8S1DN08"/>
<reference evidence="1 2" key="1">
    <citation type="submission" date="2020-04" db="EMBL/GenBank/DDBJ databases">
        <authorList>
            <person name="Alioto T."/>
            <person name="Alioto T."/>
            <person name="Gomez Garrido J."/>
        </authorList>
    </citation>
    <scope>NUCLEOTIDE SEQUENCE [LARGE SCALE GENOMIC DNA]</scope>
</reference>
<keyword evidence="2" id="KW-1185">Reference proteome</keyword>
<proteinExistence type="predicted"/>
<gene>
    <name evidence="1" type="ORF">CLODIP_2_CD04769</name>
</gene>
<name>A0A8S1DN08_9INSE</name>
<dbReference type="Proteomes" id="UP000494165">
    <property type="component" value="Unassembled WGS sequence"/>
</dbReference>
<dbReference type="EMBL" id="CADEPI010000186">
    <property type="protein sequence ID" value="CAB3379435.1"/>
    <property type="molecule type" value="Genomic_DNA"/>
</dbReference>
<accession>A0A8S1DN08</accession>
<evidence type="ECO:0000313" key="1">
    <source>
        <dbReference type="EMBL" id="CAB3379435.1"/>
    </source>
</evidence>
<protein>
    <submittedName>
        <fullName evidence="1">Uncharacterized protein</fullName>
    </submittedName>
</protein>